<dbReference type="GO" id="GO:0008720">
    <property type="term" value="F:D-lactate dehydrogenase (NAD+) activity"/>
    <property type="evidence" value="ECO:0007669"/>
    <property type="project" value="UniProtKB-EC"/>
</dbReference>
<dbReference type="Gene3D" id="3.30.43.10">
    <property type="entry name" value="Uridine Diphospho-n-acetylenolpyruvylglucosamine Reductase, domain 2"/>
    <property type="match status" value="1"/>
</dbReference>
<dbReference type="EC" id="1.1.1.28" evidence="1"/>
<dbReference type="OrthoDB" id="9772552at2"/>
<dbReference type="GO" id="GO:0050660">
    <property type="term" value="F:flavin adenine dinucleotide binding"/>
    <property type="evidence" value="ECO:0007669"/>
    <property type="project" value="InterPro"/>
</dbReference>
<dbReference type="EMBL" id="UHIC01000001">
    <property type="protein sequence ID" value="SUO95581.1"/>
    <property type="molecule type" value="Genomic_DNA"/>
</dbReference>
<dbReference type="InterPro" id="IPR036318">
    <property type="entry name" value="FAD-bd_PCMH-like_sf"/>
</dbReference>
<keyword evidence="2" id="KW-1185">Reference proteome</keyword>
<keyword evidence="1" id="KW-0560">Oxidoreductase</keyword>
<dbReference type="Proteomes" id="UP000254601">
    <property type="component" value="Unassembled WGS sequence"/>
</dbReference>
<dbReference type="SUPFAM" id="SSF56176">
    <property type="entry name" value="FAD-binding/transporter-associated domain-like"/>
    <property type="match status" value="1"/>
</dbReference>
<reference evidence="1 2" key="1">
    <citation type="submission" date="2018-06" db="EMBL/GenBank/DDBJ databases">
        <authorList>
            <consortium name="Pathogen Informatics"/>
            <person name="Doyle S."/>
        </authorList>
    </citation>
    <scope>NUCLEOTIDE SEQUENCE [LARGE SCALE GENOMIC DNA]</scope>
    <source>
        <strain evidence="1 2">NCTC13337</strain>
    </source>
</reference>
<dbReference type="AlphaFoldDB" id="A0A380MV55"/>
<dbReference type="RefSeq" id="WP_072575803.1">
    <property type="nucleotide sequence ID" value="NZ_LWHB01000026.1"/>
</dbReference>
<proteinExistence type="predicted"/>
<organism evidence="1 2">
    <name type="scientific">Suttonella ornithocola</name>
    <dbReference type="NCBI Taxonomy" id="279832"/>
    <lineage>
        <taxon>Bacteria</taxon>
        <taxon>Pseudomonadati</taxon>
        <taxon>Pseudomonadota</taxon>
        <taxon>Gammaproteobacteria</taxon>
        <taxon>Cardiobacteriales</taxon>
        <taxon>Cardiobacteriaceae</taxon>
        <taxon>Suttonella</taxon>
    </lineage>
</organism>
<gene>
    <name evidence="1" type="primary">dld_2</name>
    <name evidence="1" type="ORF">NCTC13337_01463</name>
</gene>
<evidence type="ECO:0000313" key="2">
    <source>
        <dbReference type="Proteomes" id="UP000254601"/>
    </source>
</evidence>
<accession>A0A380MV55</accession>
<name>A0A380MV55_9GAMM</name>
<evidence type="ECO:0000313" key="1">
    <source>
        <dbReference type="EMBL" id="SUO95581.1"/>
    </source>
</evidence>
<sequence>MTTATNDFLQTARQIVGEAHLITESARMEKYCKGFRFGEGKALAVVKPGSLLEMWAVAQAAVKADLIIITQASNTGL</sequence>
<protein>
    <submittedName>
        <fullName evidence="1">D-lactate dehydrogenase</fullName>
        <ecNumber evidence="1">1.1.1.28</ecNumber>
    </submittedName>
</protein>
<dbReference type="InterPro" id="IPR016167">
    <property type="entry name" value="FAD-bd_PCMH_sub1"/>
</dbReference>